<evidence type="ECO:0000313" key="5">
    <source>
        <dbReference type="Proteomes" id="UP000054018"/>
    </source>
</evidence>
<feature type="region of interest" description="Disordered" evidence="2">
    <location>
        <begin position="398"/>
        <end position="459"/>
    </location>
</feature>
<keyword evidence="1" id="KW-0862">Zinc</keyword>
<dbReference type="PROSITE" id="PS50157">
    <property type="entry name" value="ZINC_FINGER_C2H2_2"/>
    <property type="match status" value="1"/>
</dbReference>
<evidence type="ECO:0000256" key="2">
    <source>
        <dbReference type="SAM" id="MobiDB-lite"/>
    </source>
</evidence>
<dbReference type="Proteomes" id="UP000054018">
    <property type="component" value="Unassembled WGS sequence"/>
</dbReference>
<organism evidence="4 5">
    <name type="scientific">Pisolithus microcarpus 441</name>
    <dbReference type="NCBI Taxonomy" id="765257"/>
    <lineage>
        <taxon>Eukaryota</taxon>
        <taxon>Fungi</taxon>
        <taxon>Dikarya</taxon>
        <taxon>Basidiomycota</taxon>
        <taxon>Agaricomycotina</taxon>
        <taxon>Agaricomycetes</taxon>
        <taxon>Agaricomycetidae</taxon>
        <taxon>Boletales</taxon>
        <taxon>Sclerodermatineae</taxon>
        <taxon>Pisolithaceae</taxon>
        <taxon>Pisolithus</taxon>
    </lineage>
</organism>
<dbReference type="EMBL" id="KN833685">
    <property type="protein sequence ID" value="KIK31034.1"/>
    <property type="molecule type" value="Genomic_DNA"/>
</dbReference>
<protein>
    <recommendedName>
        <fullName evidence="3">C2H2-type domain-containing protein</fullName>
    </recommendedName>
</protein>
<feature type="domain" description="C2H2-type" evidence="3">
    <location>
        <begin position="503"/>
        <end position="531"/>
    </location>
</feature>
<keyword evidence="1" id="KW-0863">Zinc-finger</keyword>
<proteinExistence type="predicted"/>
<gene>
    <name evidence="4" type="ORF">PISMIDRAFT_669979</name>
</gene>
<reference evidence="4 5" key="1">
    <citation type="submission" date="2014-04" db="EMBL/GenBank/DDBJ databases">
        <authorList>
            <consortium name="DOE Joint Genome Institute"/>
            <person name="Kuo A."/>
            <person name="Kohler A."/>
            <person name="Costa M.D."/>
            <person name="Nagy L.G."/>
            <person name="Floudas D."/>
            <person name="Copeland A."/>
            <person name="Barry K.W."/>
            <person name="Cichocki N."/>
            <person name="Veneault-Fourrey C."/>
            <person name="LaButti K."/>
            <person name="Lindquist E.A."/>
            <person name="Lipzen A."/>
            <person name="Lundell T."/>
            <person name="Morin E."/>
            <person name="Murat C."/>
            <person name="Sun H."/>
            <person name="Tunlid A."/>
            <person name="Henrissat B."/>
            <person name="Grigoriev I.V."/>
            <person name="Hibbett D.S."/>
            <person name="Martin F."/>
            <person name="Nordberg H.P."/>
            <person name="Cantor M.N."/>
            <person name="Hua S.X."/>
        </authorList>
    </citation>
    <scope>NUCLEOTIDE SEQUENCE [LARGE SCALE GENOMIC DNA]</scope>
    <source>
        <strain evidence="4 5">441</strain>
    </source>
</reference>
<dbReference type="GO" id="GO:0008270">
    <property type="term" value="F:zinc ion binding"/>
    <property type="evidence" value="ECO:0007669"/>
    <property type="project" value="UniProtKB-KW"/>
</dbReference>
<evidence type="ECO:0000259" key="3">
    <source>
        <dbReference type="PROSITE" id="PS50157"/>
    </source>
</evidence>
<accession>A0A0C9ZYH2</accession>
<dbReference type="HOGENOM" id="CLU_019657_0_0_1"/>
<evidence type="ECO:0000313" key="4">
    <source>
        <dbReference type="EMBL" id="KIK31034.1"/>
    </source>
</evidence>
<evidence type="ECO:0000256" key="1">
    <source>
        <dbReference type="PROSITE-ProRule" id="PRU00042"/>
    </source>
</evidence>
<dbReference type="PROSITE" id="PS00028">
    <property type="entry name" value="ZINC_FINGER_C2H2_1"/>
    <property type="match status" value="1"/>
</dbReference>
<reference evidence="5" key="2">
    <citation type="submission" date="2015-01" db="EMBL/GenBank/DDBJ databases">
        <title>Evolutionary Origins and Diversification of the Mycorrhizal Mutualists.</title>
        <authorList>
            <consortium name="DOE Joint Genome Institute"/>
            <consortium name="Mycorrhizal Genomics Consortium"/>
            <person name="Kohler A."/>
            <person name="Kuo A."/>
            <person name="Nagy L.G."/>
            <person name="Floudas D."/>
            <person name="Copeland A."/>
            <person name="Barry K.W."/>
            <person name="Cichocki N."/>
            <person name="Veneault-Fourrey C."/>
            <person name="LaButti K."/>
            <person name="Lindquist E.A."/>
            <person name="Lipzen A."/>
            <person name="Lundell T."/>
            <person name="Morin E."/>
            <person name="Murat C."/>
            <person name="Riley R."/>
            <person name="Ohm R."/>
            <person name="Sun H."/>
            <person name="Tunlid A."/>
            <person name="Henrissat B."/>
            <person name="Grigoriev I.V."/>
            <person name="Hibbett D.S."/>
            <person name="Martin F."/>
        </authorList>
    </citation>
    <scope>NUCLEOTIDE SEQUENCE [LARGE SCALE GENOMIC DNA]</scope>
    <source>
        <strain evidence="5">441</strain>
    </source>
</reference>
<keyword evidence="5" id="KW-1185">Reference proteome</keyword>
<dbReference type="InterPro" id="IPR013087">
    <property type="entry name" value="Znf_C2H2_type"/>
</dbReference>
<sequence length="550" mass="59291">MTSLQDTLAALEQASHSTPQFSENFGVQAGSVYQQHASSPESYLLNGANFQSPESLGAQTAPAYQQDASNSGNYLNGVNFYSPEDAGVQTGSFHQQHASDSGYYVDGANFESPENLGVQVTPAYHPQPSNAAGHLSGAIFHAPEDVRVQPASVYQQHEPNSGNYLHNQAILQLPQNINVQPGPVHGQHAPNSGSHHLQEVNHQFAGNVGMQPVPVYQQHASNSGSRHLQEVNPQFVGNVGMQPGAVYQQHASNSGNHHLHGINSQNSQYPGNVGVQPGSVYQQHVSYIQDPPYLQSPQNVVVQSSGPVYEQPASNSGKNATAASIHHAPNVNLSVPTASSGTNPTYQSVFVASINSNSNVPRVNGDVVQTTGSDANPAQGTLPTPSAAMYVQQIQPSGGLSTVSARPVGVSDKRSRVEFEGKDTDGFSQPPKKQAKTLPMTEESNTDAAPQKPKRVVRVKERKRGIPCPICGKPVTPGRQRHHENTTSHLKAASDGCKFVGKWVCGLCCNRFTRNDACFRHQERRHGGRFPDEMIYDPRWILAEDTPKLR</sequence>
<dbReference type="CDD" id="cd00065">
    <property type="entry name" value="FYVE_like_SF"/>
    <property type="match status" value="1"/>
</dbReference>
<feature type="compositionally biased region" description="Basic and acidic residues" evidence="2">
    <location>
        <begin position="411"/>
        <end position="425"/>
    </location>
</feature>
<name>A0A0C9ZYH2_9AGAM</name>
<dbReference type="OrthoDB" id="2655189at2759"/>
<keyword evidence="1" id="KW-0479">Metal-binding</keyword>
<dbReference type="AlphaFoldDB" id="A0A0C9ZYH2"/>